<accession>A0ABT5JFB4</accession>
<organism evidence="1 2">
    <name type="scientific">Rhodoplanes tepidamans</name>
    <name type="common">Rhodoplanes cryptolactis</name>
    <dbReference type="NCBI Taxonomy" id="200616"/>
    <lineage>
        <taxon>Bacteria</taxon>
        <taxon>Pseudomonadati</taxon>
        <taxon>Pseudomonadota</taxon>
        <taxon>Alphaproteobacteria</taxon>
        <taxon>Hyphomicrobiales</taxon>
        <taxon>Nitrobacteraceae</taxon>
        <taxon>Rhodoplanes</taxon>
    </lineage>
</organism>
<comment type="caution">
    <text evidence="1">The sequence shown here is derived from an EMBL/GenBank/DDBJ whole genome shotgun (WGS) entry which is preliminary data.</text>
</comment>
<dbReference type="Pfam" id="PF10805">
    <property type="entry name" value="DUF2730"/>
    <property type="match status" value="1"/>
</dbReference>
<evidence type="ECO:0000313" key="1">
    <source>
        <dbReference type="EMBL" id="MDC7787984.1"/>
    </source>
</evidence>
<keyword evidence="2" id="KW-1185">Reference proteome</keyword>
<dbReference type="EMBL" id="JAQQLI010000035">
    <property type="protein sequence ID" value="MDC7787984.1"/>
    <property type="molecule type" value="Genomic_DNA"/>
</dbReference>
<gene>
    <name evidence="1" type="ORF">PQJ73_20030</name>
</gene>
<evidence type="ECO:0000313" key="2">
    <source>
        <dbReference type="Proteomes" id="UP001165652"/>
    </source>
</evidence>
<proteinExistence type="predicted"/>
<dbReference type="RefSeq" id="WP_272778820.1">
    <property type="nucleotide sequence ID" value="NZ_JAQQLI010000035.1"/>
</dbReference>
<sequence>MSVDATLLALAGPAVALAALAYTIVQTRKKASAEALAKIEGKVEAKADAAVVTALAGRIDDVTHRVTKVEDEIAHMPDRETTHRLELSIAEMRGEMKTLAERMKPVAAISERLQELMLQEGRPR</sequence>
<protein>
    <submittedName>
        <fullName evidence="1">DUF2730 family protein</fullName>
    </submittedName>
</protein>
<dbReference type="InterPro" id="IPR020269">
    <property type="entry name" value="Phage_Mu_Releasin"/>
</dbReference>
<name>A0ABT5JFB4_RHOTP</name>
<dbReference type="Proteomes" id="UP001165652">
    <property type="component" value="Unassembled WGS sequence"/>
</dbReference>
<reference evidence="1" key="1">
    <citation type="journal article" date="2023" name="Microbiol Resour">
        <title>Genome Sequences of Rhodoplanes serenus and Two Thermotolerant Strains, Rhodoplanes tepidamans and 'Rhodoplanes cryptolactis,' Further Refine the Genus.</title>
        <authorList>
            <person name="Rayyan A.A."/>
            <person name="Kyndt J.A."/>
        </authorList>
    </citation>
    <scope>NUCLEOTIDE SEQUENCE</scope>
    <source>
        <strain evidence="1">DSM 9987</strain>
    </source>
</reference>
<reference evidence="1" key="2">
    <citation type="submission" date="2023-02" db="EMBL/GenBank/DDBJ databases">
        <authorList>
            <person name="Rayyan A."/>
            <person name="Meyer T."/>
            <person name="Kyndt J.A."/>
        </authorList>
    </citation>
    <scope>NUCLEOTIDE SEQUENCE</scope>
    <source>
        <strain evidence="1">DSM 9987</strain>
    </source>
</reference>